<evidence type="ECO:0000256" key="10">
    <source>
        <dbReference type="ARBA" id="ARBA00023237"/>
    </source>
</evidence>
<keyword evidence="10 11" id="KW-0998">Cell outer membrane</keyword>
<evidence type="ECO:0000256" key="6">
    <source>
        <dbReference type="ARBA" id="ARBA00023004"/>
    </source>
</evidence>
<dbReference type="Gene3D" id="2.40.170.20">
    <property type="entry name" value="TonB-dependent receptor, beta-barrel domain"/>
    <property type="match status" value="1"/>
</dbReference>
<dbReference type="InterPro" id="IPR012910">
    <property type="entry name" value="Plug_dom"/>
</dbReference>
<evidence type="ECO:0000256" key="7">
    <source>
        <dbReference type="ARBA" id="ARBA00023065"/>
    </source>
</evidence>
<evidence type="ECO:0000256" key="1">
    <source>
        <dbReference type="ARBA" id="ARBA00004571"/>
    </source>
</evidence>
<evidence type="ECO:0000256" key="3">
    <source>
        <dbReference type="ARBA" id="ARBA00022452"/>
    </source>
</evidence>
<feature type="domain" description="TonB-dependent receptor-like beta-barrel" evidence="13">
    <location>
        <begin position="235"/>
        <end position="636"/>
    </location>
</feature>
<feature type="domain" description="TonB-dependent receptor plug" evidence="14">
    <location>
        <begin position="49"/>
        <end position="154"/>
    </location>
</feature>
<evidence type="ECO:0000256" key="4">
    <source>
        <dbReference type="ARBA" id="ARBA00022496"/>
    </source>
</evidence>
<dbReference type="GO" id="GO:0009279">
    <property type="term" value="C:cell outer membrane"/>
    <property type="evidence" value="ECO:0007669"/>
    <property type="project" value="UniProtKB-SubCell"/>
</dbReference>
<evidence type="ECO:0000313" key="15">
    <source>
        <dbReference type="EMBL" id="VFJ48163.1"/>
    </source>
</evidence>
<evidence type="ECO:0000256" key="11">
    <source>
        <dbReference type="PROSITE-ProRule" id="PRU01360"/>
    </source>
</evidence>
<reference evidence="15" key="1">
    <citation type="submission" date="2019-02" db="EMBL/GenBank/DDBJ databases">
        <authorList>
            <person name="Gruber-Vodicka R. H."/>
            <person name="Seah K. B. B."/>
        </authorList>
    </citation>
    <scope>NUCLEOTIDE SEQUENCE</scope>
    <source>
        <strain evidence="15">BECK_BZ15</strain>
    </source>
</reference>
<comment type="similarity">
    <text evidence="11 12">Belongs to the TonB-dependent receptor family.</text>
</comment>
<dbReference type="AlphaFoldDB" id="A0A450S8E8"/>
<dbReference type="InterPro" id="IPR039426">
    <property type="entry name" value="TonB-dep_rcpt-like"/>
</dbReference>
<keyword evidence="2 11" id="KW-0813">Transport</keyword>
<accession>A0A450S8E8</accession>
<evidence type="ECO:0000256" key="9">
    <source>
        <dbReference type="ARBA" id="ARBA00023136"/>
    </source>
</evidence>
<evidence type="ECO:0000256" key="8">
    <source>
        <dbReference type="ARBA" id="ARBA00023077"/>
    </source>
</evidence>
<protein>
    <submittedName>
        <fullName evidence="15">Iron complex outermembrane recepter protein</fullName>
    </submittedName>
</protein>
<dbReference type="PANTHER" id="PTHR32552">
    <property type="entry name" value="FERRICHROME IRON RECEPTOR-RELATED"/>
    <property type="match status" value="1"/>
</dbReference>
<dbReference type="InterPro" id="IPR000531">
    <property type="entry name" value="Beta-barrel_TonB"/>
</dbReference>
<dbReference type="GO" id="GO:0006826">
    <property type="term" value="P:iron ion transport"/>
    <property type="evidence" value="ECO:0007669"/>
    <property type="project" value="UniProtKB-KW"/>
</dbReference>
<evidence type="ECO:0000256" key="5">
    <source>
        <dbReference type="ARBA" id="ARBA00022692"/>
    </source>
</evidence>
<keyword evidence="7" id="KW-0406">Ion transport</keyword>
<comment type="subcellular location">
    <subcellularLocation>
        <location evidence="1 11">Cell outer membrane</location>
        <topology evidence="1 11">Multi-pass membrane protein</topology>
    </subcellularLocation>
</comment>
<dbReference type="Pfam" id="PF07715">
    <property type="entry name" value="Plug"/>
    <property type="match status" value="1"/>
</dbReference>
<evidence type="ECO:0000256" key="12">
    <source>
        <dbReference type="RuleBase" id="RU003357"/>
    </source>
</evidence>
<gene>
    <name evidence="15" type="ORF">BECKFW1821A_GA0114235_10192</name>
</gene>
<dbReference type="SUPFAM" id="SSF56935">
    <property type="entry name" value="Porins"/>
    <property type="match status" value="1"/>
</dbReference>
<dbReference type="Pfam" id="PF00593">
    <property type="entry name" value="TonB_dep_Rec_b-barrel"/>
    <property type="match status" value="1"/>
</dbReference>
<organism evidence="15">
    <name type="scientific">Candidatus Kentrum sp. FW</name>
    <dbReference type="NCBI Taxonomy" id="2126338"/>
    <lineage>
        <taxon>Bacteria</taxon>
        <taxon>Pseudomonadati</taxon>
        <taxon>Pseudomonadota</taxon>
        <taxon>Gammaproteobacteria</taxon>
        <taxon>Candidatus Kentrum</taxon>
    </lineage>
</organism>
<dbReference type="InterPro" id="IPR036942">
    <property type="entry name" value="Beta-barrel_TonB_sf"/>
</dbReference>
<proteinExistence type="inferred from homology"/>
<evidence type="ECO:0000259" key="14">
    <source>
        <dbReference type="Pfam" id="PF07715"/>
    </source>
</evidence>
<keyword evidence="5 11" id="KW-0812">Transmembrane</keyword>
<dbReference type="CDD" id="cd01347">
    <property type="entry name" value="ligand_gated_channel"/>
    <property type="match status" value="1"/>
</dbReference>
<sequence length="679" mass="76341">MNFQRKTVIDGITLALASGSLLVGSGVRAEGQTMLEEVSVTAEKRLEKLQDVPASITAFNTDAVIEAGIKNTRDFIDLTPNVTLDDAYTIGTTYVTMRGMTQINNANSPVAIVIDGVPQNSQKQFKQELFDIERIEVMRGPQGAGYGRNALGGAINIVTKGPTNEQEGYVKTSVFDGNGKSVGGAISGPLVKDTLLYRLTGNYKKTDGLITNTFLNTEVDFYESTDLRAQLRWLATDDVSLDLRYETSDLNGGAIYHTDVTGGGTTVHSDTFVNPNNNRLGRGRREMDNVTVKTDIDFDAGTLTYILGHTELDEYYVGDLDFSSSSSEPDLVQDKEEDLEFLSHELRWTSPDDRRFRWIVGGFRQETDRTVKYYLSRNLISDNDNRAWAVFGQGEYDITDRLELSGSIRYDQDKREQVSSKLKETFDAWLPKATLTYKLTDDNIVYATYGTGFRSGGFNADGTIFQDETLTNYEVGSKNTFLDHRLMVNAAVYFSQSDDFQFFFYDFNRKGVQVLDNIDKVYIWGGELEFQGLVTNNLQLFGSIGITDTDIEEYETFPDQVGNHTPNSSGYTINLGAQYGFDLGPMDAALRLGMERRGRKYWDSDNVESQAPITLYNARFTLERGDFQISLWGRNLSDERYYESYLEVDNIQNNKLTWLDDVGSLGQPRSFGVDVRYDF</sequence>
<keyword evidence="9 11" id="KW-0472">Membrane</keyword>
<dbReference type="PROSITE" id="PS52016">
    <property type="entry name" value="TONB_DEPENDENT_REC_3"/>
    <property type="match status" value="1"/>
</dbReference>
<dbReference type="PANTHER" id="PTHR32552:SF81">
    <property type="entry name" value="TONB-DEPENDENT OUTER MEMBRANE RECEPTOR"/>
    <property type="match status" value="1"/>
</dbReference>
<keyword evidence="3 11" id="KW-1134">Transmembrane beta strand</keyword>
<keyword evidence="6" id="KW-0408">Iron</keyword>
<name>A0A450S8E8_9GAMM</name>
<keyword evidence="8 12" id="KW-0798">TonB box</keyword>
<evidence type="ECO:0000256" key="2">
    <source>
        <dbReference type="ARBA" id="ARBA00022448"/>
    </source>
</evidence>
<keyword evidence="4" id="KW-0410">Iron transport</keyword>
<evidence type="ECO:0000259" key="13">
    <source>
        <dbReference type="Pfam" id="PF00593"/>
    </source>
</evidence>
<dbReference type="EMBL" id="CAADEW010000019">
    <property type="protein sequence ID" value="VFJ48163.1"/>
    <property type="molecule type" value="Genomic_DNA"/>
</dbReference>